<dbReference type="InterPro" id="IPR003439">
    <property type="entry name" value="ABC_transporter-like_ATP-bd"/>
</dbReference>
<evidence type="ECO:0000313" key="12">
    <source>
        <dbReference type="EMBL" id="PCJ41436.1"/>
    </source>
</evidence>
<dbReference type="NCBIfam" id="TIGR02142">
    <property type="entry name" value="modC_ABC"/>
    <property type="match status" value="1"/>
</dbReference>
<dbReference type="InterPro" id="IPR050334">
    <property type="entry name" value="Molybdenum_import_ModC"/>
</dbReference>
<accession>A0A2A5CDH2</accession>
<dbReference type="InterPro" id="IPR005116">
    <property type="entry name" value="Transp-assoc_OB_typ1"/>
</dbReference>
<dbReference type="InterPro" id="IPR027417">
    <property type="entry name" value="P-loop_NTPase"/>
</dbReference>
<dbReference type="PROSITE" id="PS00211">
    <property type="entry name" value="ABC_TRANSPORTER_1"/>
    <property type="match status" value="1"/>
</dbReference>
<evidence type="ECO:0000256" key="3">
    <source>
        <dbReference type="ARBA" id="ARBA00022505"/>
    </source>
</evidence>
<keyword evidence="3 9" id="KW-0500">Molybdenum</keyword>
<evidence type="ECO:0000256" key="4">
    <source>
        <dbReference type="ARBA" id="ARBA00022519"/>
    </source>
</evidence>
<keyword evidence="5" id="KW-0547">Nucleotide-binding</keyword>
<dbReference type="PROSITE" id="PS51866">
    <property type="entry name" value="MOP"/>
    <property type="match status" value="1"/>
</dbReference>
<evidence type="ECO:0000313" key="13">
    <source>
        <dbReference type="Proteomes" id="UP000228987"/>
    </source>
</evidence>
<proteinExistence type="predicted"/>
<dbReference type="Pfam" id="PF03459">
    <property type="entry name" value="TOBE"/>
    <property type="match status" value="1"/>
</dbReference>
<dbReference type="Gene3D" id="3.40.50.300">
    <property type="entry name" value="P-loop containing nucleotide triphosphate hydrolases"/>
    <property type="match status" value="1"/>
</dbReference>
<evidence type="ECO:0000256" key="8">
    <source>
        <dbReference type="ARBA" id="ARBA00023136"/>
    </source>
</evidence>
<dbReference type="GO" id="GO:0005524">
    <property type="term" value="F:ATP binding"/>
    <property type="evidence" value="ECO:0007669"/>
    <property type="project" value="UniProtKB-KW"/>
</dbReference>
<keyword evidence="2" id="KW-1003">Cell membrane</keyword>
<dbReference type="EMBL" id="NVWI01000005">
    <property type="protein sequence ID" value="PCJ41436.1"/>
    <property type="molecule type" value="Genomic_DNA"/>
</dbReference>
<keyword evidence="7" id="KW-1278">Translocase</keyword>
<dbReference type="AlphaFoldDB" id="A0A2A5CDH2"/>
<evidence type="ECO:0000256" key="7">
    <source>
        <dbReference type="ARBA" id="ARBA00022967"/>
    </source>
</evidence>
<keyword evidence="6 12" id="KW-0067">ATP-binding</keyword>
<name>A0A2A5CDH2_9GAMM</name>
<gene>
    <name evidence="12" type="primary">modC</name>
    <name evidence="12" type="ORF">COA71_07705</name>
</gene>
<evidence type="ECO:0000256" key="6">
    <source>
        <dbReference type="ARBA" id="ARBA00022840"/>
    </source>
</evidence>
<evidence type="ECO:0000256" key="9">
    <source>
        <dbReference type="PROSITE-ProRule" id="PRU01213"/>
    </source>
</evidence>
<dbReference type="PANTHER" id="PTHR43514:SF10">
    <property type="entry name" value="MOLYBDENUM IMPORT ATP-BINDING PROTEIN MODC 2"/>
    <property type="match status" value="1"/>
</dbReference>
<comment type="caution">
    <text evidence="12">The sequence shown here is derived from an EMBL/GenBank/DDBJ whole genome shotgun (WGS) entry which is preliminary data.</text>
</comment>
<dbReference type="InterPro" id="IPR003593">
    <property type="entry name" value="AAA+_ATPase"/>
</dbReference>
<dbReference type="Gene3D" id="2.40.50.100">
    <property type="match status" value="1"/>
</dbReference>
<dbReference type="PANTHER" id="PTHR43514">
    <property type="entry name" value="ABC TRANSPORTER I FAMILY MEMBER 10"/>
    <property type="match status" value="1"/>
</dbReference>
<keyword evidence="8" id="KW-0472">Membrane</keyword>
<evidence type="ECO:0000256" key="2">
    <source>
        <dbReference type="ARBA" id="ARBA00022475"/>
    </source>
</evidence>
<evidence type="ECO:0000259" key="10">
    <source>
        <dbReference type="PROSITE" id="PS50893"/>
    </source>
</evidence>
<dbReference type="GO" id="GO:0140359">
    <property type="term" value="F:ABC-type transporter activity"/>
    <property type="evidence" value="ECO:0007669"/>
    <property type="project" value="InterPro"/>
</dbReference>
<evidence type="ECO:0000256" key="5">
    <source>
        <dbReference type="ARBA" id="ARBA00022741"/>
    </source>
</evidence>
<sequence>MRITARFKIARAELLNFNFDISAESITAIFGVSGCGKTSLLRAIAGLEKHAGSKLQVGNETWQDDNVFLAPHQRAIGYVFQESSLFEHLTVKENIEYGYKRTDEAARKFSLEKIISLLELQTLLNRKPTLLSGGERQRVAIARALAASPKLLLMDEPLSSLDQAKKDELLPYIENLNKEMNIPIIYVSHSNEEIARLADQLIFIEDAVVKASGPISELLTRSDLSLAHRRQAESLIFAEVETYDESFQLNYLSSDLGTFIVPGEKFHTGRKIRLRLAAQDISITLEAQKNTSILNIFPAIIDELHAEDKALLTVRLLINKFPVLAKITLKSADNLKLEKGKAVFAQIKSVAVLA</sequence>
<reference evidence="13" key="1">
    <citation type="submission" date="2017-08" db="EMBL/GenBank/DDBJ databases">
        <title>A dynamic microbial community with high functional redundancy inhabits the cold, oxic subseafloor aquifer.</title>
        <authorList>
            <person name="Tully B.J."/>
            <person name="Wheat C.G."/>
            <person name="Glazer B.T."/>
            <person name="Huber J.A."/>
        </authorList>
    </citation>
    <scope>NUCLEOTIDE SEQUENCE [LARGE SCALE GENOMIC DNA]</scope>
</reference>
<dbReference type="InterPro" id="IPR011868">
    <property type="entry name" value="ModC_ABC_ATP-bd"/>
</dbReference>
<keyword evidence="4" id="KW-0997">Cell inner membrane</keyword>
<dbReference type="Proteomes" id="UP000228987">
    <property type="component" value="Unassembled WGS sequence"/>
</dbReference>
<dbReference type="SUPFAM" id="SSF50331">
    <property type="entry name" value="MOP-like"/>
    <property type="match status" value="1"/>
</dbReference>
<evidence type="ECO:0000259" key="11">
    <source>
        <dbReference type="PROSITE" id="PS51866"/>
    </source>
</evidence>
<evidence type="ECO:0000256" key="1">
    <source>
        <dbReference type="ARBA" id="ARBA00022448"/>
    </source>
</evidence>
<dbReference type="InterPro" id="IPR017871">
    <property type="entry name" value="ABC_transporter-like_CS"/>
</dbReference>
<dbReference type="GO" id="GO:0016020">
    <property type="term" value="C:membrane"/>
    <property type="evidence" value="ECO:0007669"/>
    <property type="project" value="InterPro"/>
</dbReference>
<keyword evidence="1" id="KW-0813">Transport</keyword>
<feature type="domain" description="ABC transporter" evidence="10">
    <location>
        <begin position="1"/>
        <end position="231"/>
    </location>
</feature>
<dbReference type="InterPro" id="IPR008995">
    <property type="entry name" value="Mo/tungstate-bd_C_term_dom"/>
</dbReference>
<protein>
    <submittedName>
        <fullName evidence="12">Molybdenum ABC transporter ATP-binding protein</fullName>
    </submittedName>
</protein>
<dbReference type="Pfam" id="PF00005">
    <property type="entry name" value="ABC_tran"/>
    <property type="match status" value="1"/>
</dbReference>
<dbReference type="PROSITE" id="PS51257">
    <property type="entry name" value="PROKAR_LIPOPROTEIN"/>
    <property type="match status" value="1"/>
</dbReference>
<feature type="domain" description="Mop" evidence="11">
    <location>
        <begin position="290"/>
        <end position="354"/>
    </location>
</feature>
<dbReference type="GO" id="GO:0016887">
    <property type="term" value="F:ATP hydrolysis activity"/>
    <property type="evidence" value="ECO:0007669"/>
    <property type="project" value="InterPro"/>
</dbReference>
<organism evidence="12 13">
    <name type="scientific">SAR86 cluster bacterium</name>
    <dbReference type="NCBI Taxonomy" id="2030880"/>
    <lineage>
        <taxon>Bacteria</taxon>
        <taxon>Pseudomonadati</taxon>
        <taxon>Pseudomonadota</taxon>
        <taxon>Gammaproteobacteria</taxon>
        <taxon>SAR86 cluster</taxon>
    </lineage>
</organism>
<dbReference type="SMART" id="SM00382">
    <property type="entry name" value="AAA"/>
    <property type="match status" value="1"/>
</dbReference>
<dbReference type="PROSITE" id="PS50893">
    <property type="entry name" value="ABC_TRANSPORTER_2"/>
    <property type="match status" value="1"/>
</dbReference>
<dbReference type="SUPFAM" id="SSF52540">
    <property type="entry name" value="P-loop containing nucleoside triphosphate hydrolases"/>
    <property type="match status" value="1"/>
</dbReference>
<dbReference type="GO" id="GO:0015098">
    <property type="term" value="F:molybdate ion transmembrane transporter activity"/>
    <property type="evidence" value="ECO:0007669"/>
    <property type="project" value="InterPro"/>
</dbReference>
<dbReference type="InterPro" id="IPR004606">
    <property type="entry name" value="Mop_domain"/>
</dbReference>